<dbReference type="EMBL" id="FNHW01000001">
    <property type="protein sequence ID" value="SDM61328.1"/>
    <property type="molecule type" value="Genomic_DNA"/>
</dbReference>
<name>A0A1G9UN38_9BACL</name>
<gene>
    <name evidence="1" type="ORF">SAMN04488137_1029</name>
</gene>
<protein>
    <recommendedName>
        <fullName evidence="3">DUF4362 domain-containing protein</fullName>
    </recommendedName>
</protein>
<keyword evidence="2" id="KW-1185">Reference proteome</keyword>
<reference evidence="2" key="1">
    <citation type="submission" date="2016-10" db="EMBL/GenBank/DDBJ databases">
        <authorList>
            <person name="Varghese N."/>
            <person name="Submissions S."/>
        </authorList>
    </citation>
    <scope>NUCLEOTIDE SEQUENCE [LARGE SCALE GENOMIC DNA]</scope>
    <source>
        <strain evidence="2">CGMCC 1.6854</strain>
    </source>
</reference>
<organism evidence="1 2">
    <name type="scientific">Fictibacillus solisalsi</name>
    <dbReference type="NCBI Taxonomy" id="459525"/>
    <lineage>
        <taxon>Bacteria</taxon>
        <taxon>Bacillati</taxon>
        <taxon>Bacillota</taxon>
        <taxon>Bacilli</taxon>
        <taxon>Bacillales</taxon>
        <taxon>Fictibacillaceae</taxon>
        <taxon>Fictibacillus</taxon>
    </lineage>
</organism>
<dbReference type="AlphaFoldDB" id="A0A1G9UN38"/>
<sequence length="197" mass="22264">MIWLIVFTPVLLLVIVGVIIEKRGKRKGTHMKMDHDNQHITDDGNAIRESACIGLVLSMFFVLGACSSETPNEKALNEAKEKKEPISYFNSKDITESSSENLVTLLKKQKEAESGKTFKINIHIMQDGTKYGRNQLSYDGKIYTYKVNTNSYQKTGTYACKSWEGLSLQNCTQLEEGKELPLMFARLSEIKKAESEL</sequence>
<evidence type="ECO:0000313" key="2">
    <source>
        <dbReference type="Proteomes" id="UP000199544"/>
    </source>
</evidence>
<evidence type="ECO:0008006" key="3">
    <source>
        <dbReference type="Google" id="ProtNLM"/>
    </source>
</evidence>
<dbReference type="Proteomes" id="UP000199544">
    <property type="component" value="Unassembled WGS sequence"/>
</dbReference>
<dbReference type="STRING" id="459525.SAMN04488137_1029"/>
<proteinExistence type="predicted"/>
<evidence type="ECO:0000313" key="1">
    <source>
        <dbReference type="EMBL" id="SDM61328.1"/>
    </source>
</evidence>
<accession>A0A1G9UN38</accession>
<dbReference type="RefSeq" id="WP_139168370.1">
    <property type="nucleotide sequence ID" value="NZ_FNHW01000001.1"/>
</dbReference>